<dbReference type="InterPro" id="IPR036390">
    <property type="entry name" value="WH_DNA-bd_sf"/>
</dbReference>
<dbReference type="Proteomes" id="UP001596186">
    <property type="component" value="Unassembled WGS sequence"/>
</dbReference>
<dbReference type="SUPFAM" id="SSF46785">
    <property type="entry name" value="Winged helix' DNA-binding domain"/>
    <property type="match status" value="1"/>
</dbReference>
<keyword evidence="2" id="KW-0805">Transcription regulation</keyword>
<dbReference type="PANTHER" id="PTHR30419">
    <property type="entry name" value="HTH-TYPE TRANSCRIPTIONAL REGULATOR YBHD"/>
    <property type="match status" value="1"/>
</dbReference>
<dbReference type="Pfam" id="PF03466">
    <property type="entry name" value="LysR_substrate"/>
    <property type="match status" value="1"/>
</dbReference>
<dbReference type="Gene3D" id="3.40.190.290">
    <property type="match status" value="1"/>
</dbReference>
<protein>
    <submittedName>
        <fullName evidence="6">LysR family transcriptional regulator</fullName>
    </submittedName>
</protein>
<comment type="similarity">
    <text evidence="1">Belongs to the LysR transcriptional regulatory family.</text>
</comment>
<dbReference type="InterPro" id="IPR005119">
    <property type="entry name" value="LysR_subst-bd"/>
</dbReference>
<evidence type="ECO:0000256" key="4">
    <source>
        <dbReference type="ARBA" id="ARBA00023163"/>
    </source>
</evidence>
<evidence type="ECO:0000259" key="5">
    <source>
        <dbReference type="PROSITE" id="PS50931"/>
    </source>
</evidence>
<keyword evidence="4" id="KW-0804">Transcription</keyword>
<dbReference type="SUPFAM" id="SSF53850">
    <property type="entry name" value="Periplasmic binding protein-like II"/>
    <property type="match status" value="1"/>
</dbReference>
<dbReference type="Gene3D" id="1.10.10.10">
    <property type="entry name" value="Winged helix-like DNA-binding domain superfamily/Winged helix DNA-binding domain"/>
    <property type="match status" value="1"/>
</dbReference>
<evidence type="ECO:0000256" key="2">
    <source>
        <dbReference type="ARBA" id="ARBA00023015"/>
    </source>
</evidence>
<gene>
    <name evidence="6" type="ORF">ACFP1F_06380</name>
</gene>
<dbReference type="InterPro" id="IPR050950">
    <property type="entry name" value="HTH-type_LysR_regulators"/>
</dbReference>
<organism evidence="6 7">
    <name type="scientific">Companilactobacillus baiquanensis</name>
    <dbReference type="NCBI Taxonomy" id="2486005"/>
    <lineage>
        <taxon>Bacteria</taxon>
        <taxon>Bacillati</taxon>
        <taxon>Bacillota</taxon>
        <taxon>Bacilli</taxon>
        <taxon>Lactobacillales</taxon>
        <taxon>Lactobacillaceae</taxon>
        <taxon>Companilactobacillus</taxon>
    </lineage>
</organism>
<evidence type="ECO:0000256" key="3">
    <source>
        <dbReference type="ARBA" id="ARBA00023125"/>
    </source>
</evidence>
<reference evidence="7" key="1">
    <citation type="journal article" date="2019" name="Int. J. Syst. Evol. Microbiol.">
        <title>The Global Catalogue of Microorganisms (GCM) 10K type strain sequencing project: providing services to taxonomists for standard genome sequencing and annotation.</title>
        <authorList>
            <consortium name="The Broad Institute Genomics Platform"/>
            <consortium name="The Broad Institute Genome Sequencing Center for Infectious Disease"/>
            <person name="Wu L."/>
            <person name="Ma J."/>
        </authorList>
    </citation>
    <scope>NUCLEOTIDE SEQUENCE [LARGE SCALE GENOMIC DNA]</scope>
    <source>
        <strain evidence="7">CCM 8895</strain>
    </source>
</reference>
<keyword evidence="3" id="KW-0238">DNA-binding</keyword>
<evidence type="ECO:0000313" key="6">
    <source>
        <dbReference type="EMBL" id="MFC6323357.1"/>
    </source>
</evidence>
<sequence>MNLNDFRYFKKLSEMKSFSETAHYFNVSQPTITYAIKRLETEYDTKLVERKSYANSLSLTFSGQQLLQHVEKILREDNLVKADLSRIKQKKIKMGLPPIITNYLVPQIFDDLKDFDYLNRLIPVVDGSKELMERLKDGDIDLSLLGSTTLPVDPELEYKVLDIHAFKIIASKDRNFKDDLKLSDLINEDFIILDEKSVHKQVFNNFIDKYNVSPKIIFQTSDYKLLLQLVKENKGISFITETAISKTSGIQELQFNNLELPSFYIMIVYRRGTVKGSIFQKLISIFENITLKN</sequence>
<evidence type="ECO:0000313" key="7">
    <source>
        <dbReference type="Proteomes" id="UP001596186"/>
    </source>
</evidence>
<dbReference type="EMBL" id="JBHSSN010000014">
    <property type="protein sequence ID" value="MFC6323357.1"/>
    <property type="molecule type" value="Genomic_DNA"/>
</dbReference>
<feature type="domain" description="HTH lysR-type" evidence="5">
    <location>
        <begin position="1"/>
        <end position="60"/>
    </location>
</feature>
<accession>A0ABW1UV93</accession>
<dbReference type="PROSITE" id="PS50931">
    <property type="entry name" value="HTH_LYSR"/>
    <property type="match status" value="1"/>
</dbReference>
<comment type="caution">
    <text evidence="6">The sequence shown here is derived from an EMBL/GenBank/DDBJ whole genome shotgun (WGS) entry which is preliminary data.</text>
</comment>
<dbReference type="InterPro" id="IPR000847">
    <property type="entry name" value="LysR_HTH_N"/>
</dbReference>
<dbReference type="RefSeq" id="WP_125592161.1">
    <property type="nucleotide sequence ID" value="NZ_JBHSSN010000014.1"/>
</dbReference>
<proteinExistence type="inferred from homology"/>
<keyword evidence="7" id="KW-1185">Reference proteome</keyword>
<evidence type="ECO:0000256" key="1">
    <source>
        <dbReference type="ARBA" id="ARBA00009437"/>
    </source>
</evidence>
<name>A0ABW1UV93_9LACO</name>
<dbReference type="InterPro" id="IPR036388">
    <property type="entry name" value="WH-like_DNA-bd_sf"/>
</dbReference>
<dbReference type="Pfam" id="PF00126">
    <property type="entry name" value="HTH_1"/>
    <property type="match status" value="1"/>
</dbReference>